<evidence type="ECO:0000256" key="3">
    <source>
        <dbReference type="ARBA" id="ARBA00022475"/>
    </source>
</evidence>
<evidence type="ECO:0000256" key="1">
    <source>
        <dbReference type="ARBA" id="ARBA00004651"/>
    </source>
</evidence>
<dbReference type="SUPFAM" id="SSF161098">
    <property type="entry name" value="MetI-like"/>
    <property type="match status" value="1"/>
</dbReference>
<reference evidence="9 10" key="1">
    <citation type="submission" date="2019-02" db="EMBL/GenBank/DDBJ databases">
        <title>Paenibacillus sp. nov., isolated from surface-sterilized tissue of Thalictrum simplex L.</title>
        <authorList>
            <person name="Tuo L."/>
        </authorList>
    </citation>
    <scope>NUCLEOTIDE SEQUENCE [LARGE SCALE GENOMIC DNA]</scope>
    <source>
        <strain evidence="9 10">N2SHLJ1</strain>
    </source>
</reference>
<evidence type="ECO:0000313" key="10">
    <source>
        <dbReference type="Proteomes" id="UP000293142"/>
    </source>
</evidence>
<comment type="caution">
    <text evidence="9">The sequence shown here is derived from an EMBL/GenBank/DDBJ whole genome shotgun (WGS) entry which is preliminary data.</text>
</comment>
<dbReference type="GO" id="GO:0005886">
    <property type="term" value="C:plasma membrane"/>
    <property type="evidence" value="ECO:0007669"/>
    <property type="project" value="UniProtKB-SubCell"/>
</dbReference>
<evidence type="ECO:0000256" key="4">
    <source>
        <dbReference type="ARBA" id="ARBA00022692"/>
    </source>
</evidence>
<dbReference type="AlphaFoldDB" id="A0A4Q9DFX2"/>
<keyword evidence="2 7" id="KW-0813">Transport</keyword>
<evidence type="ECO:0000256" key="6">
    <source>
        <dbReference type="ARBA" id="ARBA00023136"/>
    </source>
</evidence>
<feature type="transmembrane region" description="Helical" evidence="7">
    <location>
        <begin position="228"/>
        <end position="250"/>
    </location>
</feature>
<protein>
    <submittedName>
        <fullName evidence="9">Sugar ABC transporter permease</fullName>
    </submittedName>
</protein>
<keyword evidence="10" id="KW-1185">Reference proteome</keyword>
<dbReference type="InterPro" id="IPR035906">
    <property type="entry name" value="MetI-like_sf"/>
</dbReference>
<dbReference type="GO" id="GO:0055085">
    <property type="term" value="P:transmembrane transport"/>
    <property type="evidence" value="ECO:0007669"/>
    <property type="project" value="InterPro"/>
</dbReference>
<keyword evidence="4 7" id="KW-0812">Transmembrane</keyword>
<organism evidence="9 10">
    <name type="scientific">Paenibacillus thalictri</name>
    <dbReference type="NCBI Taxonomy" id="2527873"/>
    <lineage>
        <taxon>Bacteria</taxon>
        <taxon>Bacillati</taxon>
        <taxon>Bacillota</taxon>
        <taxon>Bacilli</taxon>
        <taxon>Bacillales</taxon>
        <taxon>Paenibacillaceae</taxon>
        <taxon>Paenibacillus</taxon>
    </lineage>
</organism>
<dbReference type="InterPro" id="IPR050809">
    <property type="entry name" value="UgpAE/MalFG_permease"/>
</dbReference>
<feature type="transmembrane region" description="Helical" evidence="7">
    <location>
        <begin position="136"/>
        <end position="161"/>
    </location>
</feature>
<name>A0A4Q9DFX2_9BACL</name>
<feature type="transmembrane region" description="Helical" evidence="7">
    <location>
        <begin position="30"/>
        <end position="55"/>
    </location>
</feature>
<dbReference type="Gene3D" id="1.10.3720.10">
    <property type="entry name" value="MetI-like"/>
    <property type="match status" value="1"/>
</dbReference>
<dbReference type="EMBL" id="SIRE01000041">
    <property type="protein sequence ID" value="TBL69099.1"/>
    <property type="molecule type" value="Genomic_DNA"/>
</dbReference>
<dbReference type="PROSITE" id="PS50928">
    <property type="entry name" value="ABC_TM1"/>
    <property type="match status" value="1"/>
</dbReference>
<dbReference type="InterPro" id="IPR000515">
    <property type="entry name" value="MetI-like"/>
</dbReference>
<sequence length="320" mass="36256">MGDYAAETGAHKQKVKKSGIKYTLYKQRQLLLMLLPTLAVLTIFTYKPVLGWIIAFKDYRVGQNLADAEWIGLDTFKEFFIDSSDAMDVLRNTLVMNISALIINLFCALVFSILLNEIRHKFSKSVVQTLSLFPFFISWVIGYSLLVIFFSVNSGLLNMLLVEYKFLENGINILGDAKYSWVLTMFVNLWKSLGYNSIIFLAAIAGIDTQQYEAAEIDGAGRFAKIRHITVPSIMPTLVVLIILNSGMLLNSNFEQFYLLTNPTNITTMEVFDMYIYKFGLKLAKFPYATAVSIVKTIVSIIMLIIVNMLCKKLANRSLF</sequence>
<evidence type="ECO:0000256" key="7">
    <source>
        <dbReference type="RuleBase" id="RU363032"/>
    </source>
</evidence>
<dbReference type="PANTHER" id="PTHR43227:SF11">
    <property type="entry name" value="BLL4140 PROTEIN"/>
    <property type="match status" value="1"/>
</dbReference>
<dbReference type="OrthoDB" id="9785836at2"/>
<comment type="subcellular location">
    <subcellularLocation>
        <location evidence="1 7">Cell membrane</location>
        <topology evidence="1 7">Multi-pass membrane protein</topology>
    </subcellularLocation>
</comment>
<dbReference type="CDD" id="cd06261">
    <property type="entry name" value="TM_PBP2"/>
    <property type="match status" value="1"/>
</dbReference>
<dbReference type="RefSeq" id="WP_131018606.1">
    <property type="nucleotide sequence ID" value="NZ_SIRE01000041.1"/>
</dbReference>
<keyword evidence="5 7" id="KW-1133">Transmembrane helix</keyword>
<feature type="transmembrane region" description="Helical" evidence="7">
    <location>
        <begin position="94"/>
        <end position="115"/>
    </location>
</feature>
<proteinExistence type="inferred from homology"/>
<accession>A0A4Q9DFX2</accession>
<feature type="transmembrane region" description="Helical" evidence="7">
    <location>
        <begin position="288"/>
        <end position="311"/>
    </location>
</feature>
<dbReference type="Pfam" id="PF00528">
    <property type="entry name" value="BPD_transp_1"/>
    <property type="match status" value="1"/>
</dbReference>
<comment type="similarity">
    <text evidence="7">Belongs to the binding-protein-dependent transport system permease family.</text>
</comment>
<gene>
    <name evidence="9" type="ORF">EYB31_37045</name>
</gene>
<evidence type="ECO:0000313" key="9">
    <source>
        <dbReference type="EMBL" id="TBL69099.1"/>
    </source>
</evidence>
<dbReference type="PANTHER" id="PTHR43227">
    <property type="entry name" value="BLL4140 PROTEIN"/>
    <property type="match status" value="1"/>
</dbReference>
<evidence type="ECO:0000259" key="8">
    <source>
        <dbReference type="PROSITE" id="PS50928"/>
    </source>
</evidence>
<keyword evidence="3" id="KW-1003">Cell membrane</keyword>
<evidence type="ECO:0000256" key="5">
    <source>
        <dbReference type="ARBA" id="ARBA00022989"/>
    </source>
</evidence>
<feature type="domain" description="ABC transmembrane type-1" evidence="8">
    <location>
        <begin position="90"/>
        <end position="307"/>
    </location>
</feature>
<keyword evidence="6 7" id="KW-0472">Membrane</keyword>
<feature type="transmembrane region" description="Helical" evidence="7">
    <location>
        <begin position="181"/>
        <end position="207"/>
    </location>
</feature>
<evidence type="ECO:0000256" key="2">
    <source>
        <dbReference type="ARBA" id="ARBA00022448"/>
    </source>
</evidence>
<dbReference type="Proteomes" id="UP000293142">
    <property type="component" value="Unassembled WGS sequence"/>
</dbReference>